<keyword evidence="3" id="KW-0138">CF(0)</keyword>
<evidence type="ECO:0000256" key="4">
    <source>
        <dbReference type="ARBA" id="ARBA00022781"/>
    </source>
</evidence>
<dbReference type="GO" id="GO:0045259">
    <property type="term" value="C:proton-transporting ATP synthase complex"/>
    <property type="evidence" value="ECO:0007669"/>
    <property type="project" value="UniProtKB-KW"/>
</dbReference>
<keyword evidence="4" id="KW-0375">Hydrogen ion transport</keyword>
<evidence type="ECO:0000313" key="9">
    <source>
        <dbReference type="EMBL" id="AVK39602.1"/>
    </source>
</evidence>
<keyword evidence="8" id="KW-1133">Transmembrane helix</keyword>
<comment type="subcellular location">
    <subcellularLocation>
        <location evidence="1">Mitochondrion membrane</location>
    </subcellularLocation>
</comment>
<proteinExistence type="predicted"/>
<dbReference type="GO" id="GO:0015986">
    <property type="term" value="P:proton motive force-driven ATP synthesis"/>
    <property type="evidence" value="ECO:0007669"/>
    <property type="project" value="InterPro"/>
</dbReference>
<dbReference type="RefSeq" id="YP_009515598.1">
    <property type="nucleotide sequence ID" value="NC_039407.1"/>
</dbReference>
<evidence type="ECO:0000256" key="6">
    <source>
        <dbReference type="ARBA" id="ARBA00023128"/>
    </source>
</evidence>
<geneLocation type="mitochondrion" evidence="9"/>
<name>A0A343UY45_9FLOR</name>
<dbReference type="GeneID" id="38089460"/>
<keyword evidence="5" id="KW-0406">Ion transport</keyword>
<evidence type="ECO:0000256" key="8">
    <source>
        <dbReference type="SAM" id="Phobius"/>
    </source>
</evidence>
<evidence type="ECO:0000256" key="2">
    <source>
        <dbReference type="ARBA" id="ARBA00022448"/>
    </source>
</evidence>
<dbReference type="Pfam" id="PF05405">
    <property type="entry name" value="Mt_ATP-synt_B"/>
    <property type="match status" value="1"/>
</dbReference>
<sequence>MLNYFILLAMLFTFNGIILLNEETLILICFVTFSWLFSKNVGLSLKIDLDKRNAKIKDSLETSLDEITTVLGKTIDTKQKFWNLFYNFTRLSKHYLKFTYSVTNWFSKHQVKSTQAIFPKQLQFIHRVEDRILKLLVLIIIKKLKNITLLKAFYSIKLKNPHFLCLHSVNIRQCIKFIKLS</sequence>
<dbReference type="InterPro" id="IPR008688">
    <property type="entry name" value="ATP_synth_Bsub_B/MI25"/>
</dbReference>
<reference evidence="9" key="2">
    <citation type="submission" date="2018-01" db="EMBL/GenBank/DDBJ databases">
        <authorList>
            <person name="Gaut B.S."/>
            <person name="Morton B.R."/>
            <person name="Clegg M.T."/>
            <person name="Duvall M.R."/>
        </authorList>
    </citation>
    <scope>NUCLEOTIDE SEQUENCE</scope>
    <source>
        <strain evidence="9">MOP3</strain>
    </source>
</reference>
<keyword evidence="8" id="KW-0812">Transmembrane</keyword>
<accession>A0A343UY45</accession>
<keyword evidence="6 9" id="KW-0496">Mitochondrion</keyword>
<dbReference type="GO" id="GO:0015078">
    <property type="term" value="F:proton transmembrane transporter activity"/>
    <property type="evidence" value="ECO:0007669"/>
    <property type="project" value="InterPro"/>
</dbReference>
<keyword evidence="7 8" id="KW-0472">Membrane</keyword>
<reference evidence="9" key="1">
    <citation type="journal article" date="2018" name="Mitochondrial DNA Part B Resour">
        <title>Complete mitochondrial genomes of six species of the freshwater red algal order Batrachospermales (Rhodophyta).</title>
        <authorList>
            <person name="Paiano M.O."/>
            <person name="Del Cortona A."/>
            <person name="Costa J.F."/>
            <person name="Liu S.-L."/>
            <person name="Verbruggen H."/>
            <person name="De Clerck O."/>
            <person name="Necchi O."/>
        </authorList>
    </citation>
    <scope>NUCLEOTIDE SEQUENCE</scope>
    <source>
        <strain evidence="9">MOP3</strain>
    </source>
</reference>
<evidence type="ECO:0000256" key="5">
    <source>
        <dbReference type="ARBA" id="ARBA00023065"/>
    </source>
</evidence>
<dbReference type="AlphaFoldDB" id="A0A343UY45"/>
<dbReference type="GO" id="GO:0031966">
    <property type="term" value="C:mitochondrial membrane"/>
    <property type="evidence" value="ECO:0007669"/>
    <property type="project" value="UniProtKB-SubCell"/>
</dbReference>
<evidence type="ECO:0000256" key="3">
    <source>
        <dbReference type="ARBA" id="ARBA00022547"/>
    </source>
</evidence>
<dbReference type="EMBL" id="MG787099">
    <property type="protein sequence ID" value="AVK39602.1"/>
    <property type="molecule type" value="Genomic_DNA"/>
</dbReference>
<organism evidence="9">
    <name type="scientific">Sirodotia delicatula</name>
    <dbReference type="NCBI Taxonomy" id="386631"/>
    <lineage>
        <taxon>Eukaryota</taxon>
        <taxon>Rhodophyta</taxon>
        <taxon>Florideophyceae</taxon>
        <taxon>Nemaliophycidae</taxon>
        <taxon>Batrachospermales</taxon>
        <taxon>Batrachospermaceae</taxon>
        <taxon>Sirodotia</taxon>
    </lineage>
</organism>
<gene>
    <name evidence="9" type="primary">atp9</name>
</gene>
<evidence type="ECO:0000256" key="7">
    <source>
        <dbReference type="ARBA" id="ARBA00023136"/>
    </source>
</evidence>
<evidence type="ECO:0000256" key="1">
    <source>
        <dbReference type="ARBA" id="ARBA00004325"/>
    </source>
</evidence>
<protein>
    <submittedName>
        <fullName evidence="9">ATP synthase F0 subunit 9</fullName>
    </submittedName>
</protein>
<keyword evidence="2" id="KW-0813">Transport</keyword>
<feature type="transmembrane region" description="Helical" evidence="8">
    <location>
        <begin position="6"/>
        <end position="37"/>
    </location>
</feature>